<evidence type="ECO:0000313" key="3">
    <source>
        <dbReference type="Proteomes" id="UP000728032"/>
    </source>
</evidence>
<sequence>QLQHRVLHLERKLAHQSDEIVCLRSTLADVLRRVTQLEGRAPVVTSNTVPNNALNSKGSHLSPLRLNASSQSIYSQKYSRDYNLNYNHTPNGNGNGNALKGNLTNGSPGMNGNGLAANGHRRLSHYPSNNSLHSERGGLNSSSNSASPAPSPSPSQSSMSYRANTPTASPRHTPGREMRSPYSASTSNLVAMRKWSASQEFRGNSLEMANKFFGSWIF</sequence>
<feature type="region of interest" description="Disordered" evidence="1">
    <location>
        <begin position="84"/>
        <end position="185"/>
    </location>
</feature>
<dbReference type="EMBL" id="CAJPVJ010003187">
    <property type="protein sequence ID" value="CAG2167271.1"/>
    <property type="molecule type" value="Genomic_DNA"/>
</dbReference>
<feature type="compositionally biased region" description="Polar residues" evidence="1">
    <location>
        <begin position="161"/>
        <end position="170"/>
    </location>
</feature>
<proteinExistence type="predicted"/>
<dbReference type="CDD" id="cd21931">
    <property type="entry name" value="TD_EMAP-like"/>
    <property type="match status" value="1"/>
</dbReference>
<dbReference type="AlphaFoldDB" id="A0A7R9LV62"/>
<reference evidence="2" key="1">
    <citation type="submission" date="2020-11" db="EMBL/GenBank/DDBJ databases">
        <authorList>
            <person name="Tran Van P."/>
        </authorList>
    </citation>
    <scope>NUCLEOTIDE SEQUENCE</scope>
</reference>
<gene>
    <name evidence="2" type="ORF">ONB1V03_LOCUS6780</name>
</gene>
<feature type="compositionally biased region" description="Low complexity" evidence="1">
    <location>
        <begin position="96"/>
        <end position="106"/>
    </location>
</feature>
<organism evidence="2">
    <name type="scientific">Oppiella nova</name>
    <dbReference type="NCBI Taxonomy" id="334625"/>
    <lineage>
        <taxon>Eukaryota</taxon>
        <taxon>Metazoa</taxon>
        <taxon>Ecdysozoa</taxon>
        <taxon>Arthropoda</taxon>
        <taxon>Chelicerata</taxon>
        <taxon>Arachnida</taxon>
        <taxon>Acari</taxon>
        <taxon>Acariformes</taxon>
        <taxon>Sarcoptiformes</taxon>
        <taxon>Oribatida</taxon>
        <taxon>Brachypylina</taxon>
        <taxon>Oppioidea</taxon>
        <taxon>Oppiidae</taxon>
        <taxon>Oppiella</taxon>
    </lineage>
</organism>
<keyword evidence="3" id="KW-1185">Reference proteome</keyword>
<evidence type="ECO:0000313" key="2">
    <source>
        <dbReference type="EMBL" id="CAD7648484.1"/>
    </source>
</evidence>
<dbReference type="Proteomes" id="UP000728032">
    <property type="component" value="Unassembled WGS sequence"/>
</dbReference>
<feature type="compositionally biased region" description="Low complexity" evidence="1">
    <location>
        <begin position="140"/>
        <end position="160"/>
    </location>
</feature>
<protein>
    <submittedName>
        <fullName evidence="2">Uncharacterized protein</fullName>
    </submittedName>
</protein>
<dbReference type="InterPro" id="IPR049813">
    <property type="entry name" value="Elp-1-like_TD"/>
</dbReference>
<dbReference type="OrthoDB" id="47802at2759"/>
<evidence type="ECO:0000256" key="1">
    <source>
        <dbReference type="SAM" id="MobiDB-lite"/>
    </source>
</evidence>
<name>A0A7R9LV62_9ACAR</name>
<dbReference type="EMBL" id="OC918012">
    <property type="protein sequence ID" value="CAD7648484.1"/>
    <property type="molecule type" value="Genomic_DNA"/>
</dbReference>
<feature type="non-terminal residue" evidence="2">
    <location>
        <position position="218"/>
    </location>
</feature>
<accession>A0A7R9LV62</accession>